<evidence type="ECO:0000313" key="4">
    <source>
        <dbReference type="EMBL" id="CAF5222674.1"/>
    </source>
</evidence>
<feature type="non-terminal residue" evidence="4">
    <location>
        <position position="55"/>
    </location>
</feature>
<keyword evidence="2" id="KW-0539">Nucleus</keyword>
<dbReference type="GO" id="GO:0006355">
    <property type="term" value="P:regulation of DNA-templated transcription"/>
    <property type="evidence" value="ECO:0007669"/>
    <property type="project" value="InterPro"/>
</dbReference>
<evidence type="ECO:0000256" key="2">
    <source>
        <dbReference type="ARBA" id="ARBA00023242"/>
    </source>
</evidence>
<comment type="subcellular location">
    <subcellularLocation>
        <location evidence="1">Nucleus</location>
    </subcellularLocation>
</comment>
<evidence type="ECO:0000313" key="5">
    <source>
        <dbReference type="Proteomes" id="UP000676336"/>
    </source>
</evidence>
<comment type="caution">
    <text evidence="4">The sequence shown here is derived from an EMBL/GenBank/DDBJ whole genome shotgun (WGS) entry which is preliminary data.</text>
</comment>
<dbReference type="InterPro" id="IPR014978">
    <property type="entry name" value="Gln-Leu-Gln_QLQ"/>
</dbReference>
<evidence type="ECO:0000256" key="1">
    <source>
        <dbReference type="ARBA" id="ARBA00004123"/>
    </source>
</evidence>
<evidence type="ECO:0000259" key="3">
    <source>
        <dbReference type="Pfam" id="PF08880"/>
    </source>
</evidence>
<reference evidence="4" key="1">
    <citation type="submission" date="2021-02" db="EMBL/GenBank/DDBJ databases">
        <authorList>
            <person name="Nowell W R."/>
        </authorList>
    </citation>
    <scope>NUCLEOTIDE SEQUENCE</scope>
</reference>
<dbReference type="Proteomes" id="UP000676336">
    <property type="component" value="Unassembled WGS sequence"/>
</dbReference>
<dbReference type="Pfam" id="PF08880">
    <property type="entry name" value="QLQ"/>
    <property type="match status" value="1"/>
</dbReference>
<sequence>MATADNDPACVITIESSELDHIRANVLKSQIATYRLLARNLPVSNSLLQSCSYKV</sequence>
<feature type="domain" description="QLQ" evidence="3">
    <location>
        <begin position="26"/>
        <end position="49"/>
    </location>
</feature>
<proteinExistence type="predicted"/>
<organism evidence="4 5">
    <name type="scientific">Rotaria magnacalcarata</name>
    <dbReference type="NCBI Taxonomy" id="392030"/>
    <lineage>
        <taxon>Eukaryota</taxon>
        <taxon>Metazoa</taxon>
        <taxon>Spiralia</taxon>
        <taxon>Gnathifera</taxon>
        <taxon>Rotifera</taxon>
        <taxon>Eurotatoria</taxon>
        <taxon>Bdelloidea</taxon>
        <taxon>Philodinida</taxon>
        <taxon>Philodinidae</taxon>
        <taxon>Rotaria</taxon>
    </lineage>
</organism>
<dbReference type="GO" id="GO:0005524">
    <property type="term" value="F:ATP binding"/>
    <property type="evidence" value="ECO:0007669"/>
    <property type="project" value="InterPro"/>
</dbReference>
<dbReference type="AlphaFoldDB" id="A0A8S3K197"/>
<dbReference type="GO" id="GO:0005634">
    <property type="term" value="C:nucleus"/>
    <property type="evidence" value="ECO:0007669"/>
    <property type="project" value="UniProtKB-SubCell"/>
</dbReference>
<protein>
    <recommendedName>
        <fullName evidence="3">QLQ domain-containing protein</fullName>
    </recommendedName>
</protein>
<name>A0A8S3K197_9BILA</name>
<dbReference type="EMBL" id="CAJOBI010353589">
    <property type="protein sequence ID" value="CAF5222674.1"/>
    <property type="molecule type" value="Genomic_DNA"/>
</dbReference>
<accession>A0A8S3K197</accession>
<gene>
    <name evidence="4" type="ORF">SMN809_LOCUS82954</name>
</gene>